<protein>
    <submittedName>
        <fullName evidence="1">Uncharacterized protein</fullName>
    </submittedName>
</protein>
<reference evidence="1" key="2">
    <citation type="journal article" date="2021" name="Microbiome">
        <title>Successional dynamics and alternative stable states in a saline activated sludge microbial community over 9 years.</title>
        <authorList>
            <person name="Wang Y."/>
            <person name="Ye J."/>
            <person name="Ju F."/>
            <person name="Liu L."/>
            <person name="Boyd J.A."/>
            <person name="Deng Y."/>
            <person name="Parks D.H."/>
            <person name="Jiang X."/>
            <person name="Yin X."/>
            <person name="Woodcroft B.J."/>
            <person name="Tyson G.W."/>
            <person name="Hugenholtz P."/>
            <person name="Polz M.F."/>
            <person name="Zhang T."/>
        </authorList>
    </citation>
    <scope>NUCLEOTIDE SEQUENCE</scope>
    <source>
        <strain evidence="1">HKST-UBA11</strain>
    </source>
</reference>
<comment type="caution">
    <text evidence="1">The sequence shown here is derived from an EMBL/GenBank/DDBJ whole genome shotgun (WGS) entry which is preliminary data.</text>
</comment>
<dbReference type="EMBL" id="JAGQLH010000111">
    <property type="protein sequence ID" value="MCA9386266.1"/>
    <property type="molecule type" value="Genomic_DNA"/>
</dbReference>
<feature type="non-terminal residue" evidence="1">
    <location>
        <position position="85"/>
    </location>
</feature>
<gene>
    <name evidence="1" type="ORF">KC717_06500</name>
</gene>
<accession>A0A955L9E7</accession>
<dbReference type="AlphaFoldDB" id="A0A955L9E7"/>
<name>A0A955L9E7_9BACT</name>
<evidence type="ECO:0000313" key="1">
    <source>
        <dbReference type="EMBL" id="MCA9386266.1"/>
    </source>
</evidence>
<dbReference type="Proteomes" id="UP000754563">
    <property type="component" value="Unassembled WGS sequence"/>
</dbReference>
<proteinExistence type="predicted"/>
<reference evidence="1" key="1">
    <citation type="submission" date="2020-04" db="EMBL/GenBank/DDBJ databases">
        <authorList>
            <person name="Zhang T."/>
        </authorList>
    </citation>
    <scope>NUCLEOTIDE SEQUENCE</scope>
    <source>
        <strain evidence="1">HKST-UBA11</strain>
    </source>
</reference>
<organism evidence="1 2">
    <name type="scientific">Candidatus Dojkabacteria bacterium</name>
    <dbReference type="NCBI Taxonomy" id="2099670"/>
    <lineage>
        <taxon>Bacteria</taxon>
        <taxon>Candidatus Dojkabacteria</taxon>
    </lineage>
</organism>
<evidence type="ECO:0000313" key="2">
    <source>
        <dbReference type="Proteomes" id="UP000754563"/>
    </source>
</evidence>
<sequence>MRKEEMKVNQKLYEKYLTTRAAIPLITFKRARSLPDILKEVGLSNTTLEKALMGSGTHEQVNALTKLNINYDAYIKGDCYNIYIT</sequence>